<gene>
    <name evidence="2" type="ORF">GRG538_LOCUS19096</name>
</gene>
<dbReference type="EMBL" id="CAJNYT010003119">
    <property type="protein sequence ID" value="CAF3527801.1"/>
    <property type="molecule type" value="Genomic_DNA"/>
</dbReference>
<evidence type="ECO:0000256" key="1">
    <source>
        <dbReference type="SAM" id="MobiDB-lite"/>
    </source>
</evidence>
<feature type="region of interest" description="Disordered" evidence="1">
    <location>
        <begin position="24"/>
        <end position="60"/>
    </location>
</feature>
<feature type="compositionally biased region" description="Low complexity" evidence="1">
    <location>
        <begin position="48"/>
        <end position="59"/>
    </location>
</feature>
<name>A0A818IJD6_9BILA</name>
<comment type="caution">
    <text evidence="2">The sequence shown here is derived from an EMBL/GenBank/DDBJ whole genome shotgun (WGS) entry which is preliminary data.</text>
</comment>
<proteinExistence type="predicted"/>
<dbReference type="AlphaFoldDB" id="A0A818IJD6"/>
<organism evidence="2 3">
    <name type="scientific">Rotaria socialis</name>
    <dbReference type="NCBI Taxonomy" id="392032"/>
    <lineage>
        <taxon>Eukaryota</taxon>
        <taxon>Metazoa</taxon>
        <taxon>Spiralia</taxon>
        <taxon>Gnathifera</taxon>
        <taxon>Rotifera</taxon>
        <taxon>Eurotatoria</taxon>
        <taxon>Bdelloidea</taxon>
        <taxon>Philodinida</taxon>
        <taxon>Philodinidae</taxon>
        <taxon>Rotaria</taxon>
    </lineage>
</organism>
<reference evidence="2" key="1">
    <citation type="submission" date="2021-02" db="EMBL/GenBank/DDBJ databases">
        <authorList>
            <person name="Nowell W R."/>
        </authorList>
    </citation>
    <scope>NUCLEOTIDE SEQUENCE</scope>
</reference>
<evidence type="ECO:0000313" key="2">
    <source>
        <dbReference type="EMBL" id="CAF3527801.1"/>
    </source>
</evidence>
<dbReference type="Proteomes" id="UP000663872">
    <property type="component" value="Unassembled WGS sequence"/>
</dbReference>
<sequence>MTVNGSHKTVNTLAIVTEIKAKPKHESSPVLSSNHKTASEERTVQITSSTGNSSLSSASQAQEPIEICQLLPRSEKPWVKLIILSKCTNSNKTALIEKDINSDINNQMNNYKNPQDDEVAIFYQAKTKIFLRLYSFCLLKKVTTLRFGQCVRPLTR</sequence>
<accession>A0A818IJD6</accession>
<protein>
    <submittedName>
        <fullName evidence="2">Uncharacterized protein</fullName>
    </submittedName>
</protein>
<evidence type="ECO:0000313" key="3">
    <source>
        <dbReference type="Proteomes" id="UP000663872"/>
    </source>
</evidence>